<keyword evidence="4 10" id="KW-0436">Ligase</keyword>
<evidence type="ECO:0000256" key="4">
    <source>
        <dbReference type="ARBA" id="ARBA00022598"/>
    </source>
</evidence>
<evidence type="ECO:0000256" key="7">
    <source>
        <dbReference type="ARBA" id="ARBA00022840"/>
    </source>
</evidence>
<gene>
    <name evidence="11" type="primary">gshA</name>
    <name evidence="11" type="ORF">lam_813</name>
</gene>
<organism evidence="11 12">
    <name type="scientific">Candidatus Liberibacter americanus str. Sao Paulo</name>
    <dbReference type="NCBI Taxonomy" id="1261131"/>
    <lineage>
        <taxon>Bacteria</taxon>
        <taxon>Pseudomonadati</taxon>
        <taxon>Pseudomonadota</taxon>
        <taxon>Alphaproteobacteria</taxon>
        <taxon>Hyphomicrobiales</taxon>
        <taxon>Rhizobiaceae</taxon>
        <taxon>Liberibacter</taxon>
    </lineage>
</organism>
<dbReference type="PANTHER" id="PTHR34378:SF1">
    <property type="entry name" value="GLUTAMATE--CYSTEINE LIGASE, CHLOROPLASTIC"/>
    <property type="match status" value="1"/>
</dbReference>
<comment type="pathway">
    <text evidence="1">Sulfur metabolism; glutathione biosynthesis; glutathione from L-cysteine and L-glutamate: step 1/2.</text>
</comment>
<keyword evidence="7 10" id="KW-0067">ATP-binding</keyword>
<comment type="catalytic activity">
    <reaction evidence="10">
        <text>L-cysteine + L-glutamate + ATP = gamma-L-glutamyl-L-cysteine + ADP + phosphate + H(+)</text>
        <dbReference type="Rhea" id="RHEA:13285"/>
        <dbReference type="ChEBI" id="CHEBI:15378"/>
        <dbReference type="ChEBI" id="CHEBI:29985"/>
        <dbReference type="ChEBI" id="CHEBI:30616"/>
        <dbReference type="ChEBI" id="CHEBI:35235"/>
        <dbReference type="ChEBI" id="CHEBI:43474"/>
        <dbReference type="ChEBI" id="CHEBI:58173"/>
        <dbReference type="ChEBI" id="CHEBI:456216"/>
        <dbReference type="EC" id="6.3.2.2"/>
    </reaction>
</comment>
<dbReference type="InterPro" id="IPR006336">
    <property type="entry name" value="GCS2"/>
</dbReference>
<evidence type="ECO:0000313" key="11">
    <source>
        <dbReference type="EMBL" id="AHA28154.1"/>
    </source>
</evidence>
<proteinExistence type="inferred from homology"/>
<dbReference type="KEGG" id="lar:lam_813"/>
<evidence type="ECO:0000256" key="2">
    <source>
        <dbReference type="ARBA" id="ARBA00010253"/>
    </source>
</evidence>
<dbReference type="HOGENOM" id="CLU_026610_1_0_5"/>
<evidence type="ECO:0000313" key="12">
    <source>
        <dbReference type="Proteomes" id="UP000017862"/>
    </source>
</evidence>
<dbReference type="GO" id="GO:0005524">
    <property type="term" value="F:ATP binding"/>
    <property type="evidence" value="ECO:0007669"/>
    <property type="project" value="UniProtKB-UniRule"/>
</dbReference>
<evidence type="ECO:0000256" key="5">
    <source>
        <dbReference type="ARBA" id="ARBA00022684"/>
    </source>
</evidence>
<comment type="subunit">
    <text evidence="3">Homodimer or monomer when oxidized or reduced, respectively.</text>
</comment>
<keyword evidence="5" id="KW-0317">Glutathione biosynthesis</keyword>
<evidence type="ECO:0000256" key="10">
    <source>
        <dbReference type="PIRNR" id="PIRNR017901"/>
    </source>
</evidence>
<dbReference type="Pfam" id="PF04107">
    <property type="entry name" value="GCS2"/>
    <property type="match status" value="1"/>
</dbReference>
<dbReference type="EC" id="6.3.2.2" evidence="10"/>
<protein>
    <recommendedName>
        <fullName evidence="10">Glutamate--cysteine ligase</fullName>
        <ecNumber evidence="10">6.3.2.2</ecNumber>
    </recommendedName>
</protein>
<evidence type="ECO:0000256" key="1">
    <source>
        <dbReference type="ARBA" id="ARBA00005006"/>
    </source>
</evidence>
<dbReference type="NCBIfam" id="TIGR01436">
    <property type="entry name" value="glu_cys_lig_pln"/>
    <property type="match status" value="1"/>
</dbReference>
<evidence type="ECO:0000256" key="6">
    <source>
        <dbReference type="ARBA" id="ARBA00022741"/>
    </source>
</evidence>
<name>U6B505_9HYPH</name>
<dbReference type="SUPFAM" id="SSF55931">
    <property type="entry name" value="Glutamine synthetase/guanido kinase"/>
    <property type="match status" value="1"/>
</dbReference>
<reference evidence="11 12" key="1">
    <citation type="journal article" date="2014" name="Mol. Plant Microbe Interact.">
        <title>The complete genome sequence of Candidatus Liberibacter americanus, associated with citrus Huanglongbing.</title>
        <authorList>
            <person name="Wulff N.A."/>
            <person name="Zhang S."/>
            <person name="Setubal J.C."/>
            <person name="Almeida N.F."/>
            <person name="Martins E.C."/>
            <person name="Harakava R."/>
            <person name="Kumar D."/>
            <person name="Rangel L.T."/>
            <person name="Foissac X."/>
            <person name="Bove J."/>
            <person name="Gabriel D.W."/>
        </authorList>
    </citation>
    <scope>NUCLEOTIDE SEQUENCE [LARGE SCALE GENOMIC DNA]</scope>
    <source>
        <strain evidence="11 12">Sao Paulo</strain>
    </source>
</reference>
<dbReference type="STRING" id="1261131.lam_813"/>
<dbReference type="Gene3D" id="3.30.590.20">
    <property type="match status" value="1"/>
</dbReference>
<evidence type="ECO:0000256" key="8">
    <source>
        <dbReference type="ARBA" id="ARBA00022946"/>
    </source>
</evidence>
<dbReference type="Proteomes" id="UP000017862">
    <property type="component" value="Chromosome"/>
</dbReference>
<dbReference type="eggNOG" id="COG3572">
    <property type="taxonomic scope" value="Bacteria"/>
</dbReference>
<dbReference type="AlphaFoldDB" id="U6B505"/>
<keyword evidence="12" id="KW-1185">Reference proteome</keyword>
<evidence type="ECO:0000256" key="3">
    <source>
        <dbReference type="ARBA" id="ARBA00011153"/>
    </source>
</evidence>
<dbReference type="RefSeq" id="WP_007557422.1">
    <property type="nucleotide sequence ID" value="NC_022793.1"/>
</dbReference>
<keyword evidence="6 10" id="KW-0547">Nucleotide-binding</keyword>
<dbReference type="GO" id="GO:0004357">
    <property type="term" value="F:glutamate-cysteine ligase activity"/>
    <property type="evidence" value="ECO:0007669"/>
    <property type="project" value="UniProtKB-UniRule"/>
</dbReference>
<dbReference type="GO" id="GO:0006750">
    <property type="term" value="P:glutathione biosynthetic process"/>
    <property type="evidence" value="ECO:0007669"/>
    <property type="project" value="UniProtKB-UniRule"/>
</dbReference>
<dbReference type="InterPro" id="IPR035434">
    <property type="entry name" value="GCL_bact_plant"/>
</dbReference>
<comment type="similarity">
    <text evidence="10">Belongs to the glutamate--cysteine ligase type 2 family. EgtA subfamily.</text>
</comment>
<dbReference type="PANTHER" id="PTHR34378">
    <property type="entry name" value="GLUTAMATE--CYSTEINE LIGASE, CHLOROPLASTIC"/>
    <property type="match status" value="1"/>
</dbReference>
<dbReference type="InterPro" id="IPR014746">
    <property type="entry name" value="Gln_synth/guanido_kin_cat_dom"/>
</dbReference>
<sequence>MISNLSRENIVISIEDLVNHIASGVKSKHDLYIGAEHESFIFSQKDNSPVPYKGERSIETILSNIKKKLIWEPIMDQQNLIGLKDPFSKAAISLEPGGQFELSSTTLKNIHQIKEEMFKYIKNLKEVTNDLDMKIMGMGANPKWKISEIPIIPKSRYKIMKEYMPQIGTSGLDMMFRTCTTQVSLDFHSEKDMAVKLRVSLKLQPIITAIFASSPFTEKKINGFQSWRSEIWINTDKNRTGIIPYAFENNFGFEDYTQWALDIPMYFVIRDDQYYKCTNITFRQFINGALKGKIKQWHATIEDWENHLSTLFPDVRLRNCLEMRGADSGRPEQILAISAFWTGILYDDSALQEVNNLTSEWSFDDINKLRYSVTHKGIRSKIKGQYISSIADKIINISRNGLRNRGHLNHRKEDETIFLKPIEKIINENKSPADEMINSYHGKWKESVEPCFEEYTY</sequence>
<dbReference type="PATRIC" id="fig|1261131.3.peg.782"/>
<keyword evidence="8" id="KW-0809">Transit peptide</keyword>
<accession>U6B505</accession>
<dbReference type="PIRSF" id="PIRSF017901">
    <property type="entry name" value="GCL"/>
    <property type="match status" value="1"/>
</dbReference>
<comment type="function">
    <text evidence="10">Catalyzes the synthesis of gamma-glutamylcysteine (gamma-GC).</text>
</comment>
<dbReference type="EMBL" id="CP006604">
    <property type="protein sequence ID" value="AHA28154.1"/>
    <property type="molecule type" value="Genomic_DNA"/>
</dbReference>
<keyword evidence="9" id="KW-1015">Disulfide bond</keyword>
<evidence type="ECO:0000256" key="9">
    <source>
        <dbReference type="ARBA" id="ARBA00023157"/>
    </source>
</evidence>
<comment type="similarity">
    <text evidence="2">Belongs to the carboxylate-amine ligase family. Glutamate--cysteine ligase type 2 subfamily.</text>
</comment>
<dbReference type="InterPro" id="IPR011556">
    <property type="entry name" value="Glut_cys_lig_pln_type"/>
</dbReference>